<dbReference type="GO" id="GO:0016020">
    <property type="term" value="C:membrane"/>
    <property type="evidence" value="ECO:0007669"/>
    <property type="project" value="UniProtKB-SubCell"/>
</dbReference>
<keyword evidence="16" id="KW-1185">Reference proteome</keyword>
<feature type="domain" description="HAMP" evidence="14">
    <location>
        <begin position="178"/>
        <end position="232"/>
    </location>
</feature>
<dbReference type="InterPro" id="IPR003594">
    <property type="entry name" value="HATPase_dom"/>
</dbReference>
<dbReference type="RefSeq" id="WP_174405327.1">
    <property type="nucleotide sequence ID" value="NZ_BLVO01000013.1"/>
</dbReference>
<evidence type="ECO:0000259" key="12">
    <source>
        <dbReference type="PROSITE" id="PS50112"/>
    </source>
</evidence>
<protein>
    <recommendedName>
        <fullName evidence="3">histidine kinase</fullName>
        <ecNumber evidence="3">2.7.13.3</ecNumber>
    </recommendedName>
</protein>
<keyword evidence="9" id="KW-0902">Two-component regulatory system</keyword>
<dbReference type="SMART" id="SM00388">
    <property type="entry name" value="HisKA"/>
    <property type="match status" value="1"/>
</dbReference>
<dbReference type="AlphaFoldDB" id="A0A7J0BIZ3"/>
<dbReference type="InterPro" id="IPR000700">
    <property type="entry name" value="PAS-assoc_C"/>
</dbReference>
<evidence type="ECO:0000259" key="13">
    <source>
        <dbReference type="PROSITE" id="PS50113"/>
    </source>
</evidence>
<dbReference type="SUPFAM" id="SSF47384">
    <property type="entry name" value="Homodimeric domain of signal transducing histidine kinase"/>
    <property type="match status" value="1"/>
</dbReference>
<dbReference type="PROSITE" id="PS50885">
    <property type="entry name" value="HAMP"/>
    <property type="match status" value="1"/>
</dbReference>
<evidence type="ECO:0000256" key="1">
    <source>
        <dbReference type="ARBA" id="ARBA00000085"/>
    </source>
</evidence>
<evidence type="ECO:0000313" key="16">
    <source>
        <dbReference type="Proteomes" id="UP000503840"/>
    </source>
</evidence>
<feature type="domain" description="Histidine kinase" evidence="11">
    <location>
        <begin position="506"/>
        <end position="752"/>
    </location>
</feature>
<feature type="domain" description="PAS" evidence="12">
    <location>
        <begin position="244"/>
        <end position="282"/>
    </location>
</feature>
<dbReference type="EC" id="2.7.13.3" evidence="3"/>
<proteinExistence type="predicted"/>
<keyword evidence="10" id="KW-1133">Transmembrane helix</keyword>
<evidence type="ECO:0000256" key="2">
    <source>
        <dbReference type="ARBA" id="ARBA00004370"/>
    </source>
</evidence>
<feature type="domain" description="PAC" evidence="13">
    <location>
        <begin position="319"/>
        <end position="371"/>
    </location>
</feature>
<dbReference type="PANTHER" id="PTHR43065:SF42">
    <property type="entry name" value="TWO-COMPONENT SENSOR PPRA"/>
    <property type="match status" value="1"/>
</dbReference>
<dbReference type="Gene3D" id="1.10.287.130">
    <property type="match status" value="1"/>
</dbReference>
<dbReference type="Pfam" id="PF00989">
    <property type="entry name" value="PAS"/>
    <property type="match status" value="1"/>
</dbReference>
<evidence type="ECO:0000256" key="6">
    <source>
        <dbReference type="ARBA" id="ARBA00022741"/>
    </source>
</evidence>
<keyword evidence="8" id="KW-0067">ATP-binding</keyword>
<dbReference type="PANTHER" id="PTHR43065">
    <property type="entry name" value="SENSOR HISTIDINE KINASE"/>
    <property type="match status" value="1"/>
</dbReference>
<keyword evidence="6" id="KW-0547">Nucleotide-binding</keyword>
<dbReference type="Pfam" id="PF02518">
    <property type="entry name" value="HATPase_c"/>
    <property type="match status" value="1"/>
</dbReference>
<dbReference type="SMART" id="SM00091">
    <property type="entry name" value="PAS"/>
    <property type="match status" value="2"/>
</dbReference>
<dbReference type="EMBL" id="BLVO01000013">
    <property type="protein sequence ID" value="GFM33687.1"/>
    <property type="molecule type" value="Genomic_DNA"/>
</dbReference>
<keyword evidence="4" id="KW-0597">Phosphoprotein</keyword>
<evidence type="ECO:0000256" key="3">
    <source>
        <dbReference type="ARBA" id="ARBA00012438"/>
    </source>
</evidence>
<dbReference type="SMART" id="SM00387">
    <property type="entry name" value="HATPase_c"/>
    <property type="match status" value="1"/>
</dbReference>
<feature type="transmembrane region" description="Helical" evidence="10">
    <location>
        <begin position="153"/>
        <end position="176"/>
    </location>
</feature>
<organism evidence="15 16">
    <name type="scientific">Desulfovibrio subterraneus</name>
    <dbReference type="NCBI Taxonomy" id="2718620"/>
    <lineage>
        <taxon>Bacteria</taxon>
        <taxon>Pseudomonadati</taxon>
        <taxon>Thermodesulfobacteriota</taxon>
        <taxon>Desulfovibrionia</taxon>
        <taxon>Desulfovibrionales</taxon>
        <taxon>Desulfovibrionaceae</taxon>
        <taxon>Desulfovibrio</taxon>
    </lineage>
</organism>
<evidence type="ECO:0000256" key="9">
    <source>
        <dbReference type="ARBA" id="ARBA00023012"/>
    </source>
</evidence>
<dbReference type="InterPro" id="IPR035965">
    <property type="entry name" value="PAS-like_dom_sf"/>
</dbReference>
<dbReference type="InterPro" id="IPR004358">
    <property type="entry name" value="Sig_transdc_His_kin-like_C"/>
</dbReference>
<dbReference type="Gene3D" id="3.30.565.10">
    <property type="entry name" value="Histidine kinase-like ATPase, C-terminal domain"/>
    <property type="match status" value="1"/>
</dbReference>
<feature type="transmembrane region" description="Helical" evidence="10">
    <location>
        <begin position="12"/>
        <end position="33"/>
    </location>
</feature>
<keyword evidence="10" id="KW-0472">Membrane</keyword>
<reference evidence="15 16" key="1">
    <citation type="submission" date="2020-05" db="EMBL/GenBank/DDBJ databases">
        <title>Draft genome sequence of Desulfovibrio sp. strain HN2T.</title>
        <authorList>
            <person name="Ueno A."/>
            <person name="Tamazawa S."/>
            <person name="Tamamura S."/>
            <person name="Murakami T."/>
            <person name="Kiyama T."/>
            <person name="Inomata H."/>
            <person name="Amano Y."/>
            <person name="Miyakawa K."/>
            <person name="Tamaki H."/>
            <person name="Naganuma T."/>
            <person name="Kaneko K."/>
        </authorList>
    </citation>
    <scope>NUCLEOTIDE SEQUENCE [LARGE SCALE GENOMIC DNA]</scope>
    <source>
        <strain evidence="15 16">HN2</strain>
    </source>
</reference>
<dbReference type="CDD" id="cd00130">
    <property type="entry name" value="PAS"/>
    <property type="match status" value="1"/>
</dbReference>
<dbReference type="Gene3D" id="3.30.450.20">
    <property type="entry name" value="PAS domain"/>
    <property type="match status" value="2"/>
</dbReference>
<dbReference type="InterPro" id="IPR003661">
    <property type="entry name" value="HisK_dim/P_dom"/>
</dbReference>
<dbReference type="PRINTS" id="PR00344">
    <property type="entry name" value="BCTRLSENSOR"/>
</dbReference>
<keyword evidence="7 15" id="KW-0418">Kinase</keyword>
<evidence type="ECO:0000259" key="11">
    <source>
        <dbReference type="PROSITE" id="PS50109"/>
    </source>
</evidence>
<evidence type="ECO:0000259" key="14">
    <source>
        <dbReference type="PROSITE" id="PS50885"/>
    </source>
</evidence>
<keyword evidence="5" id="KW-0808">Transferase</keyword>
<dbReference type="Proteomes" id="UP000503840">
    <property type="component" value="Unassembled WGS sequence"/>
</dbReference>
<dbReference type="GO" id="GO:0006355">
    <property type="term" value="P:regulation of DNA-templated transcription"/>
    <property type="evidence" value="ECO:0007669"/>
    <property type="project" value="InterPro"/>
</dbReference>
<dbReference type="InterPro" id="IPR005467">
    <property type="entry name" value="His_kinase_dom"/>
</dbReference>
<name>A0A7J0BIZ3_9BACT</name>
<dbReference type="SUPFAM" id="SSF55874">
    <property type="entry name" value="ATPase domain of HSP90 chaperone/DNA topoisomerase II/histidine kinase"/>
    <property type="match status" value="1"/>
</dbReference>
<dbReference type="PROSITE" id="PS50109">
    <property type="entry name" value="HIS_KIN"/>
    <property type="match status" value="1"/>
</dbReference>
<dbReference type="NCBIfam" id="TIGR00229">
    <property type="entry name" value="sensory_box"/>
    <property type="match status" value="2"/>
</dbReference>
<gene>
    <name evidence="15" type="ORF">DSM101010T_20520</name>
</gene>
<dbReference type="PROSITE" id="PS50112">
    <property type="entry name" value="PAS"/>
    <property type="match status" value="2"/>
</dbReference>
<dbReference type="CDD" id="cd00082">
    <property type="entry name" value="HisKA"/>
    <property type="match status" value="1"/>
</dbReference>
<evidence type="ECO:0000313" key="15">
    <source>
        <dbReference type="EMBL" id="GFM33687.1"/>
    </source>
</evidence>
<evidence type="ECO:0000256" key="5">
    <source>
        <dbReference type="ARBA" id="ARBA00022679"/>
    </source>
</evidence>
<dbReference type="InterPro" id="IPR003660">
    <property type="entry name" value="HAMP_dom"/>
</dbReference>
<dbReference type="InterPro" id="IPR036097">
    <property type="entry name" value="HisK_dim/P_sf"/>
</dbReference>
<comment type="subcellular location">
    <subcellularLocation>
        <location evidence="2">Membrane</location>
    </subcellularLocation>
</comment>
<dbReference type="InterPro" id="IPR013767">
    <property type="entry name" value="PAS_fold"/>
</dbReference>
<feature type="domain" description="PAS" evidence="12">
    <location>
        <begin position="372"/>
        <end position="419"/>
    </location>
</feature>
<comment type="catalytic activity">
    <reaction evidence="1">
        <text>ATP + protein L-histidine = ADP + protein N-phospho-L-histidine.</text>
        <dbReference type="EC" id="2.7.13.3"/>
    </reaction>
</comment>
<dbReference type="GO" id="GO:0005524">
    <property type="term" value="F:ATP binding"/>
    <property type="evidence" value="ECO:0007669"/>
    <property type="project" value="UniProtKB-KW"/>
</dbReference>
<dbReference type="Pfam" id="PF13188">
    <property type="entry name" value="PAS_8"/>
    <property type="match status" value="1"/>
</dbReference>
<dbReference type="SUPFAM" id="SSF55785">
    <property type="entry name" value="PYP-like sensor domain (PAS domain)"/>
    <property type="match status" value="2"/>
</dbReference>
<evidence type="ECO:0000256" key="7">
    <source>
        <dbReference type="ARBA" id="ARBA00022777"/>
    </source>
</evidence>
<comment type="caution">
    <text evidence="15">The sequence shown here is derived from an EMBL/GenBank/DDBJ whole genome shotgun (WGS) entry which is preliminary data.</text>
</comment>
<sequence length="762" mass="85437">MSKFKPTTRAFINLTLLLVTTIVMLVFGITDYIREKNRYHDELNVLIEQTTKELAASLALPIWNFQDDQSQKIIENAFFNEDIATILVHDSLSDRIVAGRMRLPDGSIVPTDRITLSPELILSEAPIVLTDRQIGHISLQGTTHNLEALARKALVRITVTIATLNFTLFLLLNIILKRFIDAPLIRIEKFAREVSMQGTTSTSLTEDSFLSEMNSLRQSIVVMVERLQEQYDALAESQKKLSITETRYRDLYENALAGIFRMSPTGGILTANSALAGILGYSSPAEVVSTISDIRNQVFTEKELFDRLMARLDENDLVTNHRILFKKADGEERIGTLALRSIHDAEDQQKHIDGMLHDTTEHTMAERKLREAHAFTQEILDSMPSVVIGIDGKGRITHCNKKAQEETGCTAEELLGKALTEKLPRMKTQEASIISALRERKTITLTNQPHEENGASRLESILVFPVYSGELRGAVIRIDDVTDQARMEELILQTEKMMSVGGLAAGMAHEINNPLAGILLGVQNIIRRLEPEMAGNKKLAEQLSFDLYSMGQYLEARGIRNLLFGIKDSGERAARIVSNMLSFARQSQSHHMVTRLDQLMDKCIELASTDYDLKKKYDFKLITIERDYAPDTPEVMCSPQELEQVMLNLLKNAAYALNSDYASKASPRITVRLRKEHDSAHIEVEDNGPGINEKNKRQVFEPFFTTKQPGEGTGLGLSVSYFIITRNHNGNIWLDTEYRNGARFCITLPAAQETSGSQPAGA</sequence>
<dbReference type="InterPro" id="IPR000014">
    <property type="entry name" value="PAS"/>
</dbReference>
<evidence type="ECO:0000256" key="8">
    <source>
        <dbReference type="ARBA" id="ARBA00022840"/>
    </source>
</evidence>
<accession>A0A7J0BIZ3</accession>
<dbReference type="PROSITE" id="PS50113">
    <property type="entry name" value="PAC"/>
    <property type="match status" value="1"/>
</dbReference>
<keyword evidence="10" id="KW-0812">Transmembrane</keyword>
<evidence type="ECO:0000256" key="10">
    <source>
        <dbReference type="SAM" id="Phobius"/>
    </source>
</evidence>
<dbReference type="GO" id="GO:0000155">
    <property type="term" value="F:phosphorelay sensor kinase activity"/>
    <property type="evidence" value="ECO:0007669"/>
    <property type="project" value="InterPro"/>
</dbReference>
<evidence type="ECO:0000256" key="4">
    <source>
        <dbReference type="ARBA" id="ARBA00022553"/>
    </source>
</evidence>
<dbReference type="Pfam" id="PF00512">
    <property type="entry name" value="HisKA"/>
    <property type="match status" value="1"/>
</dbReference>
<dbReference type="InterPro" id="IPR036890">
    <property type="entry name" value="HATPase_C_sf"/>
</dbReference>